<protein>
    <recommendedName>
        <fullName evidence="6">DUF4337 domain-containing protein</fullName>
    </recommendedName>
</protein>
<dbReference type="Proteomes" id="UP000503640">
    <property type="component" value="Unassembled WGS sequence"/>
</dbReference>
<accession>A0A7I9VRM9</accession>
<dbReference type="EMBL" id="BJTG01000009">
    <property type="protein sequence ID" value="GEJ58750.1"/>
    <property type="molecule type" value="Genomic_DNA"/>
</dbReference>
<feature type="coiled-coil region" evidence="1">
    <location>
        <begin position="108"/>
        <end position="135"/>
    </location>
</feature>
<keyword evidence="3" id="KW-0812">Transmembrane</keyword>
<keyword evidence="3" id="KW-1133">Transmembrane helix</keyword>
<dbReference type="InterPro" id="IPR025570">
    <property type="entry name" value="DUF4337"/>
</dbReference>
<proteinExistence type="predicted"/>
<dbReference type="RefSeq" id="WP_176067617.1">
    <property type="nucleotide sequence ID" value="NZ_BJTG01000009.1"/>
</dbReference>
<gene>
    <name evidence="4" type="ORF">AMYX_34910</name>
</gene>
<dbReference type="Pfam" id="PF14235">
    <property type="entry name" value="DUF4337"/>
    <property type="match status" value="1"/>
</dbReference>
<feature type="region of interest" description="Disordered" evidence="2">
    <location>
        <begin position="1"/>
        <end position="22"/>
    </location>
</feature>
<feature type="compositionally biased region" description="Low complexity" evidence="2">
    <location>
        <begin position="10"/>
        <end position="22"/>
    </location>
</feature>
<evidence type="ECO:0000256" key="1">
    <source>
        <dbReference type="SAM" id="Coils"/>
    </source>
</evidence>
<name>A0A7I9VRM9_9BACT</name>
<dbReference type="AlphaFoldDB" id="A0A7I9VRM9"/>
<feature type="transmembrane region" description="Helical" evidence="3">
    <location>
        <begin position="28"/>
        <end position="48"/>
    </location>
</feature>
<evidence type="ECO:0000256" key="3">
    <source>
        <dbReference type="SAM" id="Phobius"/>
    </source>
</evidence>
<evidence type="ECO:0000313" key="4">
    <source>
        <dbReference type="EMBL" id="GEJ58750.1"/>
    </source>
</evidence>
<feature type="transmembrane region" description="Helical" evidence="3">
    <location>
        <begin position="172"/>
        <end position="193"/>
    </location>
</feature>
<reference evidence="5" key="1">
    <citation type="journal article" date="2020" name="Appl. Environ. Microbiol.">
        <title>Diazotrophic Anaeromyxobacter Isolates from Soils.</title>
        <authorList>
            <person name="Masuda Y."/>
            <person name="Yamanaka H."/>
            <person name="Xu Z.X."/>
            <person name="Shiratori Y."/>
            <person name="Aono T."/>
            <person name="Amachi S."/>
            <person name="Senoo K."/>
            <person name="Itoh H."/>
        </authorList>
    </citation>
    <scope>NUCLEOTIDE SEQUENCE [LARGE SCALE GENOMIC DNA]</scope>
    <source>
        <strain evidence="5">R267</strain>
    </source>
</reference>
<evidence type="ECO:0000256" key="2">
    <source>
        <dbReference type="SAM" id="MobiDB-lite"/>
    </source>
</evidence>
<comment type="caution">
    <text evidence="4">The sequence shown here is derived from an EMBL/GenBank/DDBJ whole genome shotgun (WGS) entry which is preliminary data.</text>
</comment>
<keyword evidence="1" id="KW-0175">Coiled coil</keyword>
<keyword evidence="5" id="KW-1185">Reference proteome</keyword>
<sequence>MAEAARKTDAATAPTPAPAAVPAHKDRWTQWVALTTTVLAVCAAISALKGGGYSTRVQLSTTQEANLWSYFQSKSIKQHAVELHRDDLELARLEARTPEAQRLAGERLERARADAARYDREKNEIKAQAEAVQRSEDGLKRHGAAFGLAVMLLQIAIMLSSIGALMKKPLMWAMGLAFGAVGLVYMANGFLLFF</sequence>
<evidence type="ECO:0000313" key="5">
    <source>
        <dbReference type="Proteomes" id="UP000503640"/>
    </source>
</evidence>
<keyword evidence="3" id="KW-0472">Membrane</keyword>
<feature type="transmembrane region" description="Helical" evidence="3">
    <location>
        <begin position="144"/>
        <end position="166"/>
    </location>
</feature>
<evidence type="ECO:0008006" key="6">
    <source>
        <dbReference type="Google" id="ProtNLM"/>
    </source>
</evidence>
<organism evidence="4 5">
    <name type="scientific">Anaeromyxobacter diazotrophicus</name>
    <dbReference type="NCBI Taxonomy" id="2590199"/>
    <lineage>
        <taxon>Bacteria</taxon>
        <taxon>Pseudomonadati</taxon>
        <taxon>Myxococcota</taxon>
        <taxon>Myxococcia</taxon>
        <taxon>Myxococcales</taxon>
        <taxon>Cystobacterineae</taxon>
        <taxon>Anaeromyxobacteraceae</taxon>
        <taxon>Anaeromyxobacter</taxon>
    </lineage>
</organism>